<dbReference type="InterPro" id="IPR002789">
    <property type="entry name" value="HerA_central"/>
</dbReference>
<evidence type="ECO:0000259" key="3">
    <source>
        <dbReference type="Pfam" id="PF01935"/>
    </source>
</evidence>
<dbReference type="Pfam" id="PF01935">
    <property type="entry name" value="DUF87"/>
    <property type="match status" value="1"/>
</dbReference>
<keyword evidence="2" id="KW-0812">Transmembrane</keyword>
<dbReference type="AlphaFoldDB" id="A0A0G0WMW7"/>
<feature type="transmembrane region" description="Helical" evidence="2">
    <location>
        <begin position="12"/>
        <end position="40"/>
    </location>
</feature>
<comment type="caution">
    <text evidence="5">The sequence shown here is derived from an EMBL/GenBank/DDBJ whole genome shotgun (WGS) entry which is preliminary data.</text>
</comment>
<proteinExistence type="predicted"/>
<feature type="region of interest" description="Disordered" evidence="1">
    <location>
        <begin position="214"/>
        <end position="233"/>
    </location>
</feature>
<dbReference type="Proteomes" id="UP000034753">
    <property type="component" value="Unassembled WGS sequence"/>
</dbReference>
<reference evidence="5 6" key="1">
    <citation type="journal article" date="2015" name="Nature">
        <title>rRNA introns, odd ribosomes, and small enigmatic genomes across a large radiation of phyla.</title>
        <authorList>
            <person name="Brown C.T."/>
            <person name="Hug L.A."/>
            <person name="Thomas B.C."/>
            <person name="Sharon I."/>
            <person name="Castelle C.J."/>
            <person name="Singh A."/>
            <person name="Wilkins M.J."/>
            <person name="Williams K.H."/>
            <person name="Banfield J.F."/>
        </authorList>
    </citation>
    <scope>NUCLEOTIDE SEQUENCE [LARGE SCALE GENOMIC DNA]</scope>
</reference>
<evidence type="ECO:0000313" key="6">
    <source>
        <dbReference type="Proteomes" id="UP000034753"/>
    </source>
</evidence>
<feature type="domain" description="Helicase HerA central" evidence="3">
    <location>
        <begin position="365"/>
        <end position="420"/>
    </location>
</feature>
<dbReference type="PANTHER" id="PTHR30121:SF6">
    <property type="entry name" value="SLR6007 PROTEIN"/>
    <property type="match status" value="1"/>
</dbReference>
<feature type="domain" description="DUF8128" evidence="4">
    <location>
        <begin position="57"/>
        <end position="337"/>
    </location>
</feature>
<dbReference type="SUPFAM" id="SSF52540">
    <property type="entry name" value="P-loop containing nucleoside triphosphate hydrolases"/>
    <property type="match status" value="1"/>
</dbReference>
<evidence type="ECO:0000259" key="4">
    <source>
        <dbReference type="Pfam" id="PF26449"/>
    </source>
</evidence>
<evidence type="ECO:0000256" key="2">
    <source>
        <dbReference type="SAM" id="Phobius"/>
    </source>
</evidence>
<evidence type="ECO:0000256" key="1">
    <source>
        <dbReference type="SAM" id="MobiDB-lite"/>
    </source>
</evidence>
<dbReference type="Pfam" id="PF26449">
    <property type="entry name" value="DUF8128"/>
    <property type="match status" value="1"/>
</dbReference>
<accession>A0A0G0WMW7</accession>
<dbReference type="Gene3D" id="3.40.50.300">
    <property type="entry name" value="P-loop containing nucleotide triphosphate hydrolases"/>
    <property type="match status" value="2"/>
</dbReference>
<dbReference type="InterPro" id="IPR058441">
    <property type="entry name" value="DUF8128"/>
</dbReference>
<dbReference type="InterPro" id="IPR051162">
    <property type="entry name" value="T4SS_component"/>
</dbReference>
<dbReference type="PANTHER" id="PTHR30121">
    <property type="entry name" value="UNCHARACTERIZED PROTEIN YJGR-RELATED"/>
    <property type="match status" value="1"/>
</dbReference>
<gene>
    <name evidence="5" type="ORF">UU67_C0008G0031</name>
</gene>
<evidence type="ECO:0000313" key="5">
    <source>
        <dbReference type="EMBL" id="KKS14099.1"/>
    </source>
</evidence>
<sequence>MEVTTTSSINLLNVLLMVALSFTVLSALFLAALFYSRYFLAWLRSRDREKGALTSALLQVSVPRDNEIKIDAMEQLLGALYSIRKNAGFLKLKPQPTISFEIVALHESIQFYVSCHKSLQDLIEKQIHGAYPDASVKVSPEYNIFSEGGESAYAMYKLRAADYYPIKTYRDLPTDPLSAITSAMAKMQPGEGAVIQMIIAPADNDWKNFGKKWLKKEKDPGKPDGPPKAPPDAKQLEAVEGKIARQGFNMALRVVVSSTSKESAKAHLSNLKANLEQFNGPFNGFSGAKVKSEKGFMEDFVFRYMPMFGWTPVLTADELASIFHLPNKSVTTPHVVWLPARSAPASEKIPTEGLYLGKSVFRGIERPVYLSEEDRARHMYIIGRTGTGKSTLLKTLMLQDLLAGKGFAFIDPHGDAAEELLSLIPPNRAKDVIYFDPGDTARPFGMNMLDAGTEDEKHFVVSNIIGLMYKLFDPNKTGIIGPRFEHGVRNAMLTVMSVPGNTFVEVMRIMQDPEFVRELLPHVTDPVVRRYWTDQIAHTSDFHKSEVLDYTVSKFGRFVTNKMMRNIIGQSYSSFNLREIMDNRKILIVNLSKGRMGEENSNFLGLVLVPKILAAAMSRSNIPEEQRQSFNLYVDEFQNFATDTFATILSEARKYKLNLTVANQFIGQMPEDIKNAIFGNVGTIITYRVGVTDANFLQHEFAPVFTEQDLVNIEARHVYIKTQVHGEPVPPFSMDVTIDLNAWNALRRPDIAQAIKELSRLTFGRDMVEVETQIVQRSKL</sequence>
<name>A0A0G0WMW7_9BACT</name>
<keyword evidence="2" id="KW-1133">Transmembrane helix</keyword>
<keyword evidence="2" id="KW-0472">Membrane</keyword>
<organism evidence="5 6">
    <name type="scientific">Candidatus Daviesbacteria bacterium GW2011_GWB1_41_5</name>
    <dbReference type="NCBI Taxonomy" id="1618429"/>
    <lineage>
        <taxon>Bacteria</taxon>
        <taxon>Candidatus Daviesiibacteriota</taxon>
    </lineage>
</organism>
<dbReference type="EMBL" id="LCBN01000008">
    <property type="protein sequence ID" value="KKS14099.1"/>
    <property type="molecule type" value="Genomic_DNA"/>
</dbReference>
<protein>
    <submittedName>
        <fullName evidence="5">Uncharacterized protein</fullName>
    </submittedName>
</protein>
<dbReference type="InterPro" id="IPR027417">
    <property type="entry name" value="P-loop_NTPase"/>
</dbReference>
<dbReference type="PATRIC" id="fig|1618429.3.peg.261"/>